<dbReference type="Proteomes" id="UP000435112">
    <property type="component" value="Unassembled WGS sequence"/>
</dbReference>
<dbReference type="InterPro" id="IPR032675">
    <property type="entry name" value="LRR_dom_sf"/>
</dbReference>
<dbReference type="OrthoDB" id="4062651at2759"/>
<dbReference type="PANTHER" id="PTHR44329:SF214">
    <property type="entry name" value="PROTEIN KINASE DOMAIN-CONTAINING PROTEIN"/>
    <property type="match status" value="1"/>
</dbReference>
<dbReference type="SUPFAM" id="SSF56112">
    <property type="entry name" value="Protein kinase-like (PK-like)"/>
    <property type="match status" value="1"/>
</dbReference>
<accession>A0A6A3NVJ6</accession>
<dbReference type="EMBL" id="QXFU01000097">
    <property type="protein sequence ID" value="KAE9044469.1"/>
    <property type="molecule type" value="Genomic_DNA"/>
</dbReference>
<comment type="caution">
    <text evidence="3">The sequence shown here is derived from an EMBL/GenBank/DDBJ whole genome shotgun (WGS) entry which is preliminary data.</text>
</comment>
<sequence>MAEDEQRLTIMTNSLLTESVCDGEPMVILKSATAPTNGACLTAQSRYNLSCACLSGYTNTTAWSFRIGVPNIKQTSPFPTTISQGNVLQVNSLMMLDIPPNLRIFKIQGESSNVVPVNLEKSASGDDVLAIVRSQEVSALTKVDILNLDLSEVPIGDGFVPSTLSSLLMRRCNLSSLSQSFLESFTALASLNVAANKLSSIYTSLPGSAEALNAMTDINLANNSFTEFPSQLLQFPNLRNLDLSGNNITNLTVTSDELAAISQLSVFQIDTPATFVGNGSGCDSGEWQKVHNTNFCVLNTGFGGCLMGFLLFFLATKFVQHQQERKKRSTSPGAEDVQTSRAVDITVTQEFYNSLHPTLNADLLNDPLIMSFRLKYKDLHIGRCISKGGFGLVYTEVLLGRDYDERADVFSFGVVLSEIDTDDYPYWNSGTVPAQDNPDERRSQEQKILEKVALGSLRPTFYNDCPPGVLALAASCLEGRPENRPSASEVVLTIKELMREMQFDNNRPQSEPEPDIATAGFLSST</sequence>
<evidence type="ECO:0000313" key="4">
    <source>
        <dbReference type="Proteomes" id="UP000435112"/>
    </source>
</evidence>
<proteinExistence type="predicted"/>
<dbReference type="InterPro" id="IPR001611">
    <property type="entry name" value="Leu-rich_rpt"/>
</dbReference>
<gene>
    <name evidence="3" type="ORF">PR002_g2770</name>
</gene>
<dbReference type="Pfam" id="PF07714">
    <property type="entry name" value="PK_Tyr_Ser-Thr"/>
    <property type="match status" value="1"/>
</dbReference>
<name>A0A6A3NVJ6_9STRA</name>
<dbReference type="Gene3D" id="3.80.10.10">
    <property type="entry name" value="Ribonuclease Inhibitor"/>
    <property type="match status" value="1"/>
</dbReference>
<dbReference type="Gene3D" id="1.10.510.10">
    <property type="entry name" value="Transferase(Phosphotransferase) domain 1"/>
    <property type="match status" value="1"/>
</dbReference>
<dbReference type="InterPro" id="IPR011009">
    <property type="entry name" value="Kinase-like_dom_sf"/>
</dbReference>
<evidence type="ECO:0000256" key="1">
    <source>
        <dbReference type="SAM" id="MobiDB-lite"/>
    </source>
</evidence>
<organism evidence="3 4">
    <name type="scientific">Phytophthora rubi</name>
    <dbReference type="NCBI Taxonomy" id="129364"/>
    <lineage>
        <taxon>Eukaryota</taxon>
        <taxon>Sar</taxon>
        <taxon>Stramenopiles</taxon>
        <taxon>Oomycota</taxon>
        <taxon>Peronosporomycetes</taxon>
        <taxon>Peronosporales</taxon>
        <taxon>Peronosporaceae</taxon>
        <taxon>Phytophthora</taxon>
    </lineage>
</organism>
<dbReference type="PANTHER" id="PTHR44329">
    <property type="entry name" value="SERINE/THREONINE-PROTEIN KINASE TNNI3K-RELATED"/>
    <property type="match status" value="1"/>
</dbReference>
<feature type="domain" description="Serine-threonine/tyrosine-protein kinase catalytic" evidence="2">
    <location>
        <begin position="396"/>
        <end position="491"/>
    </location>
</feature>
<feature type="region of interest" description="Disordered" evidence="1">
    <location>
        <begin position="503"/>
        <end position="525"/>
    </location>
</feature>
<protein>
    <recommendedName>
        <fullName evidence="2">Serine-threonine/tyrosine-protein kinase catalytic domain-containing protein</fullName>
    </recommendedName>
</protein>
<dbReference type="SUPFAM" id="SSF52058">
    <property type="entry name" value="L domain-like"/>
    <property type="match status" value="1"/>
</dbReference>
<evidence type="ECO:0000313" key="3">
    <source>
        <dbReference type="EMBL" id="KAE9044469.1"/>
    </source>
</evidence>
<reference evidence="3 4" key="1">
    <citation type="submission" date="2018-09" db="EMBL/GenBank/DDBJ databases">
        <title>Genomic investigation of the strawberry pathogen Phytophthora fragariae indicates pathogenicity is determined by transcriptional variation in three key races.</title>
        <authorList>
            <person name="Adams T.M."/>
            <person name="Armitage A.D."/>
            <person name="Sobczyk M.K."/>
            <person name="Bates H.J."/>
            <person name="Dunwell J.M."/>
            <person name="Nellist C.F."/>
            <person name="Harrison R.J."/>
        </authorList>
    </citation>
    <scope>NUCLEOTIDE SEQUENCE [LARGE SCALE GENOMIC DNA]</scope>
    <source>
        <strain evidence="3 4">SCRP324</strain>
    </source>
</reference>
<dbReference type="PROSITE" id="PS51450">
    <property type="entry name" value="LRR"/>
    <property type="match status" value="1"/>
</dbReference>
<dbReference type="InterPro" id="IPR051681">
    <property type="entry name" value="Ser/Thr_Kinases-Pseudokinases"/>
</dbReference>
<evidence type="ECO:0000259" key="2">
    <source>
        <dbReference type="Pfam" id="PF07714"/>
    </source>
</evidence>
<dbReference type="InterPro" id="IPR001245">
    <property type="entry name" value="Ser-Thr/Tyr_kinase_cat_dom"/>
</dbReference>
<dbReference type="AlphaFoldDB" id="A0A6A3NVJ6"/>
<dbReference type="GO" id="GO:0004674">
    <property type="term" value="F:protein serine/threonine kinase activity"/>
    <property type="evidence" value="ECO:0007669"/>
    <property type="project" value="TreeGrafter"/>
</dbReference>